<dbReference type="Gene3D" id="1.10.260.40">
    <property type="entry name" value="lambda repressor-like DNA-binding domains"/>
    <property type="match status" value="1"/>
</dbReference>
<evidence type="ECO:0000259" key="1">
    <source>
        <dbReference type="PROSITE" id="PS50943"/>
    </source>
</evidence>
<reference evidence="2 3" key="1">
    <citation type="submission" date="2019-10" db="EMBL/GenBank/DDBJ databases">
        <title>Bacillus from the desert of Cuatro Cinegas, Coahuila.</title>
        <authorList>
            <person name="Olmedo-Alvarez G."/>
            <person name="Saldana S."/>
            <person name="Barcelo D."/>
        </authorList>
    </citation>
    <scope>NUCLEOTIDE SEQUENCE [LARGE SCALE GENOMIC DNA]</scope>
    <source>
        <strain evidence="2 3">CH155b_5T</strain>
    </source>
</reference>
<dbReference type="Pfam" id="PF01381">
    <property type="entry name" value="HTH_3"/>
    <property type="match status" value="1"/>
</dbReference>
<dbReference type="SUPFAM" id="SSF47413">
    <property type="entry name" value="lambda repressor-like DNA-binding domains"/>
    <property type="match status" value="1"/>
</dbReference>
<dbReference type="CDD" id="cd00093">
    <property type="entry name" value="HTH_XRE"/>
    <property type="match status" value="1"/>
</dbReference>
<dbReference type="SMART" id="SM00530">
    <property type="entry name" value="HTH_XRE"/>
    <property type="match status" value="1"/>
</dbReference>
<dbReference type="PROSITE" id="PS50943">
    <property type="entry name" value="HTH_CROC1"/>
    <property type="match status" value="1"/>
</dbReference>
<evidence type="ECO:0000313" key="2">
    <source>
        <dbReference type="EMBL" id="KAB2443277.1"/>
    </source>
</evidence>
<dbReference type="GO" id="GO:0003677">
    <property type="term" value="F:DNA binding"/>
    <property type="evidence" value="ECO:0007669"/>
    <property type="project" value="InterPro"/>
</dbReference>
<dbReference type="EMBL" id="WBPG01000014">
    <property type="protein sequence ID" value="KAB2443277.1"/>
    <property type="molecule type" value="Genomic_DNA"/>
</dbReference>
<evidence type="ECO:0000313" key="3">
    <source>
        <dbReference type="Proteomes" id="UP000470409"/>
    </source>
</evidence>
<organism evidence="2 3">
    <name type="scientific">Bacillus luti</name>
    <dbReference type="NCBI Taxonomy" id="2026191"/>
    <lineage>
        <taxon>Bacteria</taxon>
        <taxon>Bacillati</taxon>
        <taxon>Bacillota</taxon>
        <taxon>Bacilli</taxon>
        <taxon>Bacillales</taxon>
        <taxon>Bacillaceae</taxon>
        <taxon>Bacillus</taxon>
        <taxon>Bacillus cereus group</taxon>
    </lineage>
</organism>
<dbReference type="RefSeq" id="WP_151625525.1">
    <property type="nucleotide sequence ID" value="NZ_WBPG01000014.1"/>
</dbReference>
<feature type="domain" description="HTH cro/C1-type" evidence="1">
    <location>
        <begin position="20"/>
        <end position="54"/>
    </location>
</feature>
<dbReference type="InterPro" id="IPR001387">
    <property type="entry name" value="Cro/C1-type_HTH"/>
</dbReference>
<dbReference type="InterPro" id="IPR010982">
    <property type="entry name" value="Lambda_DNA-bd_dom_sf"/>
</dbReference>
<accession>A0A7V7S870</accession>
<dbReference type="Proteomes" id="UP000470409">
    <property type="component" value="Unassembled WGS sequence"/>
</dbReference>
<dbReference type="AlphaFoldDB" id="A0A7V7S870"/>
<gene>
    <name evidence="2" type="ORF">F8163_09345</name>
</gene>
<protein>
    <submittedName>
        <fullName evidence="2">Helix-turn-helix domain-containing protein</fullName>
    </submittedName>
</protein>
<name>A0A7V7S870_9BACI</name>
<comment type="caution">
    <text evidence="2">The sequence shown here is derived from an EMBL/GenBank/DDBJ whole genome shotgun (WGS) entry which is preliminary data.</text>
</comment>
<proteinExistence type="predicted"/>
<sequence length="95" mass="11452">MMINDYKNLPYKPEIKPQMLRYIRLSRNLTQSAVAEKLGVSQRMISEYESGNVEDFSPNVYARVEELKRRYRIDRVEIDSYRKLMEIKSRRGYKV</sequence>